<dbReference type="Pfam" id="PF00083">
    <property type="entry name" value="Sugar_tr"/>
    <property type="match status" value="1"/>
</dbReference>
<evidence type="ECO:0000256" key="5">
    <source>
        <dbReference type="SAM" id="Phobius"/>
    </source>
</evidence>
<dbReference type="InterPro" id="IPR005828">
    <property type="entry name" value="MFS_sugar_transport-like"/>
</dbReference>
<feature type="transmembrane region" description="Helical" evidence="5">
    <location>
        <begin position="179"/>
        <end position="197"/>
    </location>
</feature>
<reference evidence="6" key="1">
    <citation type="submission" date="2021-03" db="EMBL/GenBank/DDBJ databases">
        <authorList>
            <person name="Tran Van P."/>
        </authorList>
    </citation>
    <scope>NUCLEOTIDE SEQUENCE</scope>
</reference>
<organism evidence="6 7">
    <name type="scientific">Timema podura</name>
    <name type="common">Walking stick</name>
    <dbReference type="NCBI Taxonomy" id="61482"/>
    <lineage>
        <taxon>Eukaryota</taxon>
        <taxon>Metazoa</taxon>
        <taxon>Ecdysozoa</taxon>
        <taxon>Arthropoda</taxon>
        <taxon>Hexapoda</taxon>
        <taxon>Insecta</taxon>
        <taxon>Pterygota</taxon>
        <taxon>Neoptera</taxon>
        <taxon>Polyneoptera</taxon>
        <taxon>Phasmatodea</taxon>
        <taxon>Timematodea</taxon>
        <taxon>Timematoidea</taxon>
        <taxon>Timematidae</taxon>
        <taxon>Timema</taxon>
    </lineage>
</organism>
<dbReference type="Gene3D" id="1.20.1250.20">
    <property type="entry name" value="MFS general substrate transporter like domains"/>
    <property type="match status" value="1"/>
</dbReference>
<protein>
    <recommendedName>
        <fullName evidence="8">Major facilitator superfamily (MFS) profile domain-containing protein</fullName>
    </recommendedName>
</protein>
<name>A0ABN7P9P4_TIMPD</name>
<dbReference type="PANTHER" id="PTHR48021">
    <property type="match status" value="1"/>
</dbReference>
<keyword evidence="2 5" id="KW-0812">Transmembrane</keyword>
<evidence type="ECO:0000313" key="7">
    <source>
        <dbReference type="Proteomes" id="UP001153148"/>
    </source>
</evidence>
<dbReference type="InterPro" id="IPR050549">
    <property type="entry name" value="MFS_Trehalose_Transporter"/>
</dbReference>
<evidence type="ECO:0008006" key="8">
    <source>
        <dbReference type="Google" id="ProtNLM"/>
    </source>
</evidence>
<dbReference type="EMBL" id="CAJPIN010035057">
    <property type="protein sequence ID" value="CAG2064552.1"/>
    <property type="molecule type" value="Genomic_DNA"/>
</dbReference>
<comment type="caution">
    <text evidence="6">The sequence shown here is derived from an EMBL/GenBank/DDBJ whole genome shotgun (WGS) entry which is preliminary data.</text>
</comment>
<evidence type="ECO:0000313" key="6">
    <source>
        <dbReference type="EMBL" id="CAG2064552.1"/>
    </source>
</evidence>
<gene>
    <name evidence="6" type="ORF">TPAB3V08_LOCUS11498</name>
</gene>
<dbReference type="SUPFAM" id="SSF103473">
    <property type="entry name" value="MFS general substrate transporter"/>
    <property type="match status" value="1"/>
</dbReference>
<evidence type="ECO:0000256" key="1">
    <source>
        <dbReference type="ARBA" id="ARBA00004370"/>
    </source>
</evidence>
<feature type="non-terminal residue" evidence="6">
    <location>
        <position position="1"/>
    </location>
</feature>
<keyword evidence="4 5" id="KW-0472">Membrane</keyword>
<keyword evidence="7" id="KW-1185">Reference proteome</keyword>
<dbReference type="InterPro" id="IPR036259">
    <property type="entry name" value="MFS_trans_sf"/>
</dbReference>
<evidence type="ECO:0000256" key="4">
    <source>
        <dbReference type="ARBA" id="ARBA00023136"/>
    </source>
</evidence>
<sequence length="207" mass="22696">GLALGNLRFGVSCRVSSIPTGPWDVASYTELTSVIAFYFRYYNVLRCLVETKPRLTCWRCVRDGWRQTTPADGEETTPVSGRLHFVFAWSAPALPYLQSALASDDTTTQPGGNYTYYNVSEDLSQRRVNFYNNASTGLPPDDTISVAEGSIISSLVAIGCLVGSLPAGQLANAFGRRTMLQVMNVPLLVGWIIIIFADRHVSSTMLD</sequence>
<evidence type="ECO:0000256" key="3">
    <source>
        <dbReference type="ARBA" id="ARBA00022989"/>
    </source>
</evidence>
<proteinExistence type="predicted"/>
<dbReference type="PANTHER" id="PTHR48021:SF1">
    <property type="entry name" value="GH07001P-RELATED"/>
    <property type="match status" value="1"/>
</dbReference>
<accession>A0ABN7P9P4</accession>
<keyword evidence="3 5" id="KW-1133">Transmembrane helix</keyword>
<comment type="subcellular location">
    <subcellularLocation>
        <location evidence="1">Membrane</location>
    </subcellularLocation>
</comment>
<dbReference type="Proteomes" id="UP001153148">
    <property type="component" value="Unassembled WGS sequence"/>
</dbReference>
<evidence type="ECO:0000256" key="2">
    <source>
        <dbReference type="ARBA" id="ARBA00022692"/>
    </source>
</evidence>